<dbReference type="EMBL" id="CM047904">
    <property type="protein sequence ID" value="KAJ0090306.1"/>
    <property type="molecule type" value="Genomic_DNA"/>
</dbReference>
<name>A0ACC1AUE1_9ROSI</name>
<sequence>MVSDAAMEKMQLRQSYQNMWHTNLLGSIKKDTPFMCYRNCRAPVGQDAEGKTKYVIRPLVTDFEVCLVTSVLFMVYPGGKMSRYFASLKPGDVVEVKGYFICILEVFRNTSVTRP</sequence>
<organism evidence="1 2">
    <name type="scientific">Pistacia atlantica</name>
    <dbReference type="NCBI Taxonomy" id="434234"/>
    <lineage>
        <taxon>Eukaryota</taxon>
        <taxon>Viridiplantae</taxon>
        <taxon>Streptophyta</taxon>
        <taxon>Embryophyta</taxon>
        <taxon>Tracheophyta</taxon>
        <taxon>Spermatophyta</taxon>
        <taxon>Magnoliopsida</taxon>
        <taxon>eudicotyledons</taxon>
        <taxon>Gunneridae</taxon>
        <taxon>Pentapetalae</taxon>
        <taxon>rosids</taxon>
        <taxon>malvids</taxon>
        <taxon>Sapindales</taxon>
        <taxon>Anacardiaceae</taxon>
        <taxon>Pistacia</taxon>
    </lineage>
</organism>
<accession>A0ACC1AUE1</accession>
<comment type="caution">
    <text evidence="1">The sequence shown here is derived from an EMBL/GenBank/DDBJ whole genome shotgun (WGS) entry which is preliminary data.</text>
</comment>
<evidence type="ECO:0000313" key="2">
    <source>
        <dbReference type="Proteomes" id="UP001164250"/>
    </source>
</evidence>
<protein>
    <submittedName>
        <fullName evidence="1">Uncharacterized protein</fullName>
    </submittedName>
</protein>
<evidence type="ECO:0000313" key="1">
    <source>
        <dbReference type="EMBL" id="KAJ0090306.1"/>
    </source>
</evidence>
<proteinExistence type="predicted"/>
<gene>
    <name evidence="1" type="ORF">Patl1_14474</name>
</gene>
<keyword evidence="2" id="KW-1185">Reference proteome</keyword>
<reference evidence="2" key="1">
    <citation type="journal article" date="2023" name="G3 (Bethesda)">
        <title>Genome assembly and association tests identify interacting loci associated with vigor, precocity, and sex in interspecific pistachio rootstocks.</title>
        <authorList>
            <person name="Palmer W."/>
            <person name="Jacygrad E."/>
            <person name="Sagayaradj S."/>
            <person name="Cavanaugh K."/>
            <person name="Han R."/>
            <person name="Bertier L."/>
            <person name="Beede B."/>
            <person name="Kafkas S."/>
            <person name="Golino D."/>
            <person name="Preece J."/>
            <person name="Michelmore R."/>
        </authorList>
    </citation>
    <scope>NUCLEOTIDE SEQUENCE [LARGE SCALE GENOMIC DNA]</scope>
</reference>
<dbReference type="Proteomes" id="UP001164250">
    <property type="component" value="Chromosome 8"/>
</dbReference>